<proteinExistence type="predicted"/>
<dbReference type="Proteomes" id="UP001153334">
    <property type="component" value="Unassembled WGS sequence"/>
</dbReference>
<evidence type="ECO:0000313" key="1">
    <source>
        <dbReference type="EMBL" id="KAJ8119748.1"/>
    </source>
</evidence>
<accession>A0ACC2IX33</accession>
<sequence>MVSGIGPAAVLRQHNITVLANLPGVGQGLVDHVLVPLTWRVNLEMPDTTSAASVSAFDNNRPATGPLTNPGGDYAGVEKIPEAFRANWSAETVAALDALPEDWPEVEYLVMPFAVTPGTVPGQTYASLLFVLQTPQSVGNVTITSASMRDAPLINPNWLTAQADLDVMLASFRRVREMAASSAMADVIIDEFLPGPSYQTDEQILVR</sequence>
<keyword evidence="2" id="KW-1185">Reference proteome</keyword>
<comment type="caution">
    <text evidence="1">The sequence shown here is derived from an EMBL/GenBank/DDBJ whole genome shotgun (WGS) entry which is preliminary data.</text>
</comment>
<organism evidence="1 2">
    <name type="scientific">Nemania bipapillata</name>
    <dbReference type="NCBI Taxonomy" id="110536"/>
    <lineage>
        <taxon>Eukaryota</taxon>
        <taxon>Fungi</taxon>
        <taxon>Dikarya</taxon>
        <taxon>Ascomycota</taxon>
        <taxon>Pezizomycotina</taxon>
        <taxon>Sordariomycetes</taxon>
        <taxon>Xylariomycetidae</taxon>
        <taxon>Xylariales</taxon>
        <taxon>Xylariaceae</taxon>
        <taxon>Nemania</taxon>
    </lineage>
</organism>
<reference evidence="1" key="1">
    <citation type="submission" date="2022-11" db="EMBL/GenBank/DDBJ databases">
        <title>Genome Sequence of Nemania bipapillata.</title>
        <authorList>
            <person name="Buettner E."/>
        </authorList>
    </citation>
    <scope>NUCLEOTIDE SEQUENCE</scope>
    <source>
        <strain evidence="1">CP14</strain>
    </source>
</reference>
<dbReference type="EMBL" id="JAPESX010000775">
    <property type="protein sequence ID" value="KAJ8119748.1"/>
    <property type="molecule type" value="Genomic_DNA"/>
</dbReference>
<gene>
    <name evidence="1" type="ORF">ONZ43_g3371</name>
</gene>
<protein>
    <submittedName>
        <fullName evidence="1">Uncharacterized protein</fullName>
    </submittedName>
</protein>
<name>A0ACC2IX33_9PEZI</name>
<evidence type="ECO:0000313" key="2">
    <source>
        <dbReference type="Proteomes" id="UP001153334"/>
    </source>
</evidence>